<proteinExistence type="predicted"/>
<dbReference type="Proteomes" id="UP000664859">
    <property type="component" value="Unassembled WGS sequence"/>
</dbReference>
<protein>
    <submittedName>
        <fullName evidence="2">Uncharacterized protein</fullName>
    </submittedName>
</protein>
<evidence type="ECO:0000313" key="2">
    <source>
        <dbReference type="EMBL" id="KAG5184784.1"/>
    </source>
</evidence>
<keyword evidence="3" id="KW-1185">Reference proteome</keyword>
<name>A0A835Z208_9STRA</name>
<sequence length="408" mass="45557">MADSITRELQSLRCADGGEYDSELSQDRQDRQQRAATLLAGGERIVATCMDMHLYLCHFLRTQPISLPLGELDAIWEATEGHLRTVDECPCEYQKTKEFFDDVEVLPWDDSACNRRRQLLQGLFDALDAAIEVLDGCMSEVRELAADAPNWEQSVIERVKLIHHLFCRAHDLSGCLHGFLEHDLRQSTVELTSRCKRQRRLGGGLQRVPMSREEHDAMVRKQRAQWARLRECSNFIVEHLPLLHRQRRTPAWVYWYPEWTTPQPNPVALWLNALAGLRARIEQRWLQQDIDSAPDVIAKFRLRPRRVARRRIDSVAPLAAARARVGTPAAAVDAAAGPMLPDGERPQQRPSKGGRAAAGAAALQQQQQLHTQGTCNGDAVCLIMNGSALACRVVPAAAAVAAGPGAEP</sequence>
<gene>
    <name evidence="2" type="ORF">JKP88DRAFT_289694</name>
</gene>
<reference evidence="2" key="1">
    <citation type="submission" date="2021-02" db="EMBL/GenBank/DDBJ databases">
        <title>First Annotated Genome of the Yellow-green Alga Tribonema minus.</title>
        <authorList>
            <person name="Mahan K.M."/>
        </authorList>
    </citation>
    <scope>NUCLEOTIDE SEQUENCE</scope>
    <source>
        <strain evidence="2">UTEX B ZZ1240</strain>
    </source>
</reference>
<dbReference type="AlphaFoldDB" id="A0A835Z208"/>
<evidence type="ECO:0000256" key="1">
    <source>
        <dbReference type="SAM" id="MobiDB-lite"/>
    </source>
</evidence>
<evidence type="ECO:0000313" key="3">
    <source>
        <dbReference type="Proteomes" id="UP000664859"/>
    </source>
</evidence>
<organism evidence="2 3">
    <name type="scientific">Tribonema minus</name>
    <dbReference type="NCBI Taxonomy" id="303371"/>
    <lineage>
        <taxon>Eukaryota</taxon>
        <taxon>Sar</taxon>
        <taxon>Stramenopiles</taxon>
        <taxon>Ochrophyta</taxon>
        <taxon>PX clade</taxon>
        <taxon>Xanthophyceae</taxon>
        <taxon>Tribonematales</taxon>
        <taxon>Tribonemataceae</taxon>
        <taxon>Tribonema</taxon>
    </lineage>
</organism>
<comment type="caution">
    <text evidence="2">The sequence shown here is derived from an EMBL/GenBank/DDBJ whole genome shotgun (WGS) entry which is preliminary data.</text>
</comment>
<accession>A0A835Z208</accession>
<dbReference type="EMBL" id="JAFCMP010000151">
    <property type="protein sequence ID" value="KAG5184784.1"/>
    <property type="molecule type" value="Genomic_DNA"/>
</dbReference>
<feature type="region of interest" description="Disordered" evidence="1">
    <location>
        <begin position="335"/>
        <end position="363"/>
    </location>
</feature>